<comment type="caution">
    <text evidence="3">The sequence shown here is derived from an EMBL/GenBank/DDBJ whole genome shotgun (WGS) entry which is preliminary data.</text>
</comment>
<feature type="chain" id="PRO_5045733198" evidence="1">
    <location>
        <begin position="40"/>
        <end position="481"/>
    </location>
</feature>
<proteinExistence type="predicted"/>
<dbReference type="InterPro" id="IPR036465">
    <property type="entry name" value="vWFA_dom_sf"/>
</dbReference>
<dbReference type="Proteomes" id="UP001597197">
    <property type="component" value="Unassembled WGS sequence"/>
</dbReference>
<dbReference type="Pfam" id="PF13519">
    <property type="entry name" value="VWA_2"/>
    <property type="match status" value="1"/>
</dbReference>
<gene>
    <name evidence="3" type="ORF">ACFSDX_22385</name>
</gene>
<sequence>MHLAFCTAPRARPTFLSRGFFWLFISALALLLSASAARAQNAPPERPRVTRLLFLLDASGSMMAPWEGQPRWEVAKRLLAKMADSLNAYPNLELGLRVYGHQSLNSEQNCEDSRLEVPFAPKNAAAIKAKLKTLKAQGNTPITYSLGQSANDFPIDKTSRNVLLLITDGVESCAGDPCATSLALQRKRIFLKPFVIGIGAQKDFGKALDCLGRYYNAAEVKTFKTVLNDVIAQTLAKTTVAVNLTDEAGRAVESNVNMTFTNNVTNQPEYNYVHYRDGQGKADVLDIDALQSYDLVINTLPPVRQANLVIKPGKANVLTYKTPQGTLALQGPGVSPNPYGGPVQAVVRTPAGATVVALPFGTKQKLLAGNYEVELLTLPRTVQRISVRQGLTSTLTYPAPGTLNITSDLKGHGSIYQVDSDDTQTWVASLPETSSKVNLALQPGTYRLVFRTATSTGSKFTDVRNFTIRSAQTTSLAIFGR</sequence>
<organism evidence="3 4">
    <name type="scientific">Hymenobacter bucti</name>
    <dbReference type="NCBI Taxonomy" id="1844114"/>
    <lineage>
        <taxon>Bacteria</taxon>
        <taxon>Pseudomonadati</taxon>
        <taxon>Bacteroidota</taxon>
        <taxon>Cytophagia</taxon>
        <taxon>Cytophagales</taxon>
        <taxon>Hymenobacteraceae</taxon>
        <taxon>Hymenobacter</taxon>
    </lineage>
</organism>
<dbReference type="PROSITE" id="PS50234">
    <property type="entry name" value="VWFA"/>
    <property type="match status" value="1"/>
</dbReference>
<dbReference type="Gene3D" id="3.40.50.410">
    <property type="entry name" value="von Willebrand factor, type A domain"/>
    <property type="match status" value="1"/>
</dbReference>
<evidence type="ECO:0000256" key="1">
    <source>
        <dbReference type="SAM" id="SignalP"/>
    </source>
</evidence>
<dbReference type="EMBL" id="JBHUFD010000018">
    <property type="protein sequence ID" value="MFD1875198.1"/>
    <property type="molecule type" value="Genomic_DNA"/>
</dbReference>
<dbReference type="RefSeq" id="WP_382317661.1">
    <property type="nucleotide sequence ID" value="NZ_JBHUFD010000018.1"/>
</dbReference>
<feature type="signal peptide" evidence="1">
    <location>
        <begin position="1"/>
        <end position="39"/>
    </location>
</feature>
<evidence type="ECO:0000259" key="2">
    <source>
        <dbReference type="PROSITE" id="PS50234"/>
    </source>
</evidence>
<name>A0ABW4R002_9BACT</name>
<keyword evidence="4" id="KW-1185">Reference proteome</keyword>
<evidence type="ECO:0000313" key="4">
    <source>
        <dbReference type="Proteomes" id="UP001597197"/>
    </source>
</evidence>
<keyword evidence="1" id="KW-0732">Signal</keyword>
<evidence type="ECO:0000313" key="3">
    <source>
        <dbReference type="EMBL" id="MFD1875198.1"/>
    </source>
</evidence>
<dbReference type="InterPro" id="IPR002035">
    <property type="entry name" value="VWF_A"/>
</dbReference>
<dbReference type="SMART" id="SM00327">
    <property type="entry name" value="VWA"/>
    <property type="match status" value="1"/>
</dbReference>
<feature type="domain" description="VWFA" evidence="2">
    <location>
        <begin position="51"/>
        <end position="235"/>
    </location>
</feature>
<reference evidence="4" key="1">
    <citation type="journal article" date="2019" name="Int. J. Syst. Evol. Microbiol.">
        <title>The Global Catalogue of Microorganisms (GCM) 10K type strain sequencing project: providing services to taxonomists for standard genome sequencing and annotation.</title>
        <authorList>
            <consortium name="The Broad Institute Genomics Platform"/>
            <consortium name="The Broad Institute Genome Sequencing Center for Infectious Disease"/>
            <person name="Wu L."/>
            <person name="Ma J."/>
        </authorList>
    </citation>
    <scope>NUCLEOTIDE SEQUENCE [LARGE SCALE GENOMIC DNA]</scope>
    <source>
        <strain evidence="4">CGMCC 1.15795</strain>
    </source>
</reference>
<protein>
    <submittedName>
        <fullName evidence="3">VWA domain-containing protein</fullName>
    </submittedName>
</protein>
<accession>A0ABW4R002</accession>
<dbReference type="SUPFAM" id="SSF53300">
    <property type="entry name" value="vWA-like"/>
    <property type="match status" value="1"/>
</dbReference>